<dbReference type="InterPro" id="IPR020904">
    <property type="entry name" value="Sc_DH/Rdtase_CS"/>
</dbReference>
<accession>A0ABV6RT53</accession>
<dbReference type="EC" id="1.1.1.-" evidence="3"/>
<dbReference type="PANTHER" id="PTHR43477:SF1">
    <property type="entry name" value="DIHYDROANTICAPSIN 7-DEHYDROGENASE"/>
    <property type="match status" value="1"/>
</dbReference>
<evidence type="ECO:0000256" key="2">
    <source>
        <dbReference type="ARBA" id="ARBA00023002"/>
    </source>
</evidence>
<dbReference type="InterPro" id="IPR051122">
    <property type="entry name" value="SDR_DHRS6-like"/>
</dbReference>
<evidence type="ECO:0000256" key="1">
    <source>
        <dbReference type="ARBA" id="ARBA00006484"/>
    </source>
</evidence>
<name>A0ABV6RT53_9GAMM</name>
<dbReference type="PRINTS" id="PR00081">
    <property type="entry name" value="GDHRDH"/>
</dbReference>
<reference evidence="3 4" key="1">
    <citation type="submission" date="2024-09" db="EMBL/GenBank/DDBJ databases">
        <authorList>
            <person name="Sun Q."/>
            <person name="Mori K."/>
        </authorList>
    </citation>
    <scope>NUCLEOTIDE SEQUENCE [LARGE SCALE GENOMIC DNA]</scope>
    <source>
        <strain evidence="3 4">KCTC 23076</strain>
    </source>
</reference>
<dbReference type="Gene3D" id="3.40.50.720">
    <property type="entry name" value="NAD(P)-binding Rossmann-like Domain"/>
    <property type="match status" value="1"/>
</dbReference>
<dbReference type="Proteomes" id="UP001589896">
    <property type="component" value="Unassembled WGS sequence"/>
</dbReference>
<comment type="similarity">
    <text evidence="1">Belongs to the short-chain dehydrogenases/reductases (SDR) family.</text>
</comment>
<dbReference type="InterPro" id="IPR002347">
    <property type="entry name" value="SDR_fam"/>
</dbReference>
<dbReference type="PANTHER" id="PTHR43477">
    <property type="entry name" value="DIHYDROANTICAPSIN 7-DEHYDROGENASE"/>
    <property type="match status" value="1"/>
</dbReference>
<keyword evidence="2 3" id="KW-0560">Oxidoreductase</keyword>
<comment type="caution">
    <text evidence="3">The sequence shown here is derived from an EMBL/GenBank/DDBJ whole genome shotgun (WGS) entry which is preliminary data.</text>
</comment>
<sequence>MSAASGIGRDFEGLVAIVTGGGSGIGEATARALTERGARVAVFDLNVDGVPEAIAGHPVDVRDRAGVVAAVETVAADLGGVDIVVNSAGIGAIGTVEANDDDEWARLFDINVTGTARVAAAALPHLRRSRAASIVNVSSVAASNGIPDRALYSATKGAVQALTFAMAVDHVREGIRVNCVRPGTAATPWVERMLQKAADPVAERAALDARQAIGRLVTAEEVAGAILYLASPLSGSTTGTALDVDGGLTTLRLRPQ</sequence>
<dbReference type="Pfam" id="PF13561">
    <property type="entry name" value="adh_short_C2"/>
    <property type="match status" value="1"/>
</dbReference>
<dbReference type="EMBL" id="JBHLTG010000005">
    <property type="protein sequence ID" value="MFC0680164.1"/>
    <property type="molecule type" value="Genomic_DNA"/>
</dbReference>
<dbReference type="PROSITE" id="PS00061">
    <property type="entry name" value="ADH_SHORT"/>
    <property type="match status" value="1"/>
</dbReference>
<dbReference type="RefSeq" id="WP_386671663.1">
    <property type="nucleotide sequence ID" value="NZ_JBHLTG010000005.1"/>
</dbReference>
<evidence type="ECO:0000313" key="4">
    <source>
        <dbReference type="Proteomes" id="UP001589896"/>
    </source>
</evidence>
<dbReference type="SUPFAM" id="SSF51735">
    <property type="entry name" value="NAD(P)-binding Rossmann-fold domains"/>
    <property type="match status" value="1"/>
</dbReference>
<organism evidence="3 4">
    <name type="scientific">Lysobacter korlensis</name>
    <dbReference type="NCBI Taxonomy" id="553636"/>
    <lineage>
        <taxon>Bacteria</taxon>
        <taxon>Pseudomonadati</taxon>
        <taxon>Pseudomonadota</taxon>
        <taxon>Gammaproteobacteria</taxon>
        <taxon>Lysobacterales</taxon>
        <taxon>Lysobacteraceae</taxon>
        <taxon>Lysobacter</taxon>
    </lineage>
</organism>
<dbReference type="CDD" id="cd05233">
    <property type="entry name" value="SDR_c"/>
    <property type="match status" value="1"/>
</dbReference>
<evidence type="ECO:0000313" key="3">
    <source>
        <dbReference type="EMBL" id="MFC0680164.1"/>
    </source>
</evidence>
<keyword evidence="4" id="KW-1185">Reference proteome</keyword>
<protein>
    <submittedName>
        <fullName evidence="3">SDR family NAD(P)-dependent oxidoreductase</fullName>
        <ecNumber evidence="3">1.1.1.-</ecNumber>
    </submittedName>
</protein>
<gene>
    <name evidence="3" type="ORF">ACFFGH_20205</name>
</gene>
<dbReference type="PRINTS" id="PR00080">
    <property type="entry name" value="SDRFAMILY"/>
</dbReference>
<dbReference type="InterPro" id="IPR036291">
    <property type="entry name" value="NAD(P)-bd_dom_sf"/>
</dbReference>
<proteinExistence type="inferred from homology"/>
<dbReference type="GO" id="GO:0016491">
    <property type="term" value="F:oxidoreductase activity"/>
    <property type="evidence" value="ECO:0007669"/>
    <property type="project" value="UniProtKB-KW"/>
</dbReference>